<protein>
    <submittedName>
        <fullName evidence="1">Uncharacterized protein</fullName>
    </submittedName>
</protein>
<keyword evidence="2" id="KW-1185">Reference proteome</keyword>
<reference evidence="1" key="1">
    <citation type="submission" date="2022-12" db="EMBL/GenBank/DDBJ databases">
        <title>Genome Sequence of Lasiodiplodia mahajangana.</title>
        <authorList>
            <person name="Buettner E."/>
        </authorList>
    </citation>
    <scope>NUCLEOTIDE SEQUENCE</scope>
    <source>
        <strain evidence="1">VT137</strain>
    </source>
</reference>
<proteinExistence type="predicted"/>
<evidence type="ECO:0000313" key="1">
    <source>
        <dbReference type="EMBL" id="KAJ8125345.1"/>
    </source>
</evidence>
<sequence length="146" mass="15738">MAPQLPPPSHPVFDSRTQVIDNCEFLVSKDDIVQVITSRDAASKLFRAYAVRCNEGIREVFLASAPCSDAQKAVESLHTKSSEAIHHYISTNGFSGLRDPKTALLELNLDDDDAASIISGNSDSSTAAFSEWGSSGDEALMLKHAL</sequence>
<name>A0ACC2JD01_9PEZI</name>
<accession>A0ACC2JD01</accession>
<gene>
    <name evidence="1" type="ORF">O1611_g8294</name>
</gene>
<organism evidence="1 2">
    <name type="scientific">Lasiodiplodia mahajangana</name>
    <dbReference type="NCBI Taxonomy" id="1108764"/>
    <lineage>
        <taxon>Eukaryota</taxon>
        <taxon>Fungi</taxon>
        <taxon>Dikarya</taxon>
        <taxon>Ascomycota</taxon>
        <taxon>Pezizomycotina</taxon>
        <taxon>Dothideomycetes</taxon>
        <taxon>Dothideomycetes incertae sedis</taxon>
        <taxon>Botryosphaeriales</taxon>
        <taxon>Botryosphaeriaceae</taxon>
        <taxon>Lasiodiplodia</taxon>
    </lineage>
</organism>
<evidence type="ECO:0000313" key="2">
    <source>
        <dbReference type="Proteomes" id="UP001153332"/>
    </source>
</evidence>
<dbReference type="EMBL" id="JAPUUL010002416">
    <property type="protein sequence ID" value="KAJ8125345.1"/>
    <property type="molecule type" value="Genomic_DNA"/>
</dbReference>
<comment type="caution">
    <text evidence="1">The sequence shown here is derived from an EMBL/GenBank/DDBJ whole genome shotgun (WGS) entry which is preliminary data.</text>
</comment>
<dbReference type="Proteomes" id="UP001153332">
    <property type="component" value="Unassembled WGS sequence"/>
</dbReference>